<reference evidence="4" key="4">
    <citation type="journal article" date="2018" name="Nat. Plants">
        <title>Whole-genome landscape of Medicago truncatula symbiotic genes.</title>
        <authorList>
            <person name="Pecrix Y."/>
            <person name="Gamas P."/>
            <person name="Carrere S."/>
        </authorList>
    </citation>
    <scope>NUCLEOTIDE SEQUENCE</scope>
    <source>
        <tissue evidence="4">Leaves</tissue>
    </source>
</reference>
<proteinExistence type="predicted"/>
<evidence type="ECO:0000313" key="4">
    <source>
        <dbReference type="EMBL" id="RHN67169.1"/>
    </source>
</evidence>
<evidence type="ECO:0000313" key="6">
    <source>
        <dbReference type="Proteomes" id="UP000002051"/>
    </source>
</evidence>
<feature type="chain" id="PRO_5014500028" evidence="1">
    <location>
        <begin position="27"/>
        <end position="62"/>
    </location>
</feature>
<accession>A0A072UWX6</accession>
<reference evidence="3 6" key="2">
    <citation type="journal article" date="2014" name="BMC Genomics">
        <title>An improved genome release (version Mt4.0) for the model legume Medicago truncatula.</title>
        <authorList>
            <person name="Tang H."/>
            <person name="Krishnakumar V."/>
            <person name="Bidwell S."/>
            <person name="Rosen B."/>
            <person name="Chan A."/>
            <person name="Zhou S."/>
            <person name="Gentzbittel L."/>
            <person name="Childs K.L."/>
            <person name="Yandell M."/>
            <person name="Gundlach H."/>
            <person name="Mayer K.F."/>
            <person name="Schwartz D.C."/>
            <person name="Town C.D."/>
        </authorList>
    </citation>
    <scope>GENOME REANNOTATION</scope>
    <source>
        <strain evidence="3">A17</strain>
        <strain evidence="5 6">cv. Jemalong A17</strain>
    </source>
</reference>
<dbReference type="EMBL" id="PSQE01000003">
    <property type="protein sequence ID" value="RHN67169.1"/>
    <property type="molecule type" value="Genomic_DNA"/>
</dbReference>
<evidence type="ECO:0000259" key="2">
    <source>
        <dbReference type="Pfam" id="PF07127"/>
    </source>
</evidence>
<dbReference type="InterPro" id="IPR009810">
    <property type="entry name" value="Nodulin_late_dom"/>
</dbReference>
<dbReference type="Gramene" id="rna15321">
    <property type="protein sequence ID" value="RHN67169.1"/>
    <property type="gene ID" value="gene15321"/>
</dbReference>
<dbReference type="HOGENOM" id="CLU_181053_1_2_1"/>
<keyword evidence="1" id="KW-0732">Signal</keyword>
<evidence type="ECO:0000313" key="5">
    <source>
        <dbReference type="EnsemblPlants" id="KEH33901"/>
    </source>
</evidence>
<feature type="domain" description="Late nodulin" evidence="2">
    <location>
        <begin position="1"/>
        <end position="51"/>
    </location>
</feature>
<gene>
    <name evidence="3" type="ordered locus">MTR_3g053600</name>
    <name evidence="4" type="ORF">MtrunA17_Chr3g0099831</name>
</gene>
<dbReference type="Pfam" id="PF07127">
    <property type="entry name" value="Nodulin_late"/>
    <property type="match status" value="1"/>
</dbReference>
<reference evidence="3 6" key="1">
    <citation type="journal article" date="2011" name="Nature">
        <title>The Medicago genome provides insight into the evolution of rhizobial symbioses.</title>
        <authorList>
            <person name="Young N.D."/>
            <person name="Debelle F."/>
            <person name="Oldroyd G.E."/>
            <person name="Geurts R."/>
            <person name="Cannon S.B."/>
            <person name="Udvardi M.K."/>
            <person name="Benedito V.A."/>
            <person name="Mayer K.F."/>
            <person name="Gouzy J."/>
            <person name="Schoof H."/>
            <person name="Van de Peer Y."/>
            <person name="Proost S."/>
            <person name="Cook D.R."/>
            <person name="Meyers B.C."/>
            <person name="Spannagl M."/>
            <person name="Cheung F."/>
            <person name="De Mita S."/>
            <person name="Krishnakumar V."/>
            <person name="Gundlach H."/>
            <person name="Zhou S."/>
            <person name="Mudge J."/>
            <person name="Bharti A.K."/>
            <person name="Murray J.D."/>
            <person name="Naoumkina M.A."/>
            <person name="Rosen B."/>
            <person name="Silverstein K.A."/>
            <person name="Tang H."/>
            <person name="Rombauts S."/>
            <person name="Zhao P.X."/>
            <person name="Zhou P."/>
            <person name="Barbe V."/>
            <person name="Bardou P."/>
            <person name="Bechner M."/>
            <person name="Bellec A."/>
            <person name="Berger A."/>
            <person name="Berges H."/>
            <person name="Bidwell S."/>
            <person name="Bisseling T."/>
            <person name="Choisne N."/>
            <person name="Couloux A."/>
            <person name="Denny R."/>
            <person name="Deshpande S."/>
            <person name="Dai X."/>
            <person name="Doyle J.J."/>
            <person name="Dudez A.M."/>
            <person name="Farmer A.D."/>
            <person name="Fouteau S."/>
            <person name="Franken C."/>
            <person name="Gibelin C."/>
            <person name="Gish J."/>
            <person name="Goldstein S."/>
            <person name="Gonzalez A.J."/>
            <person name="Green P.J."/>
            <person name="Hallab A."/>
            <person name="Hartog M."/>
            <person name="Hua A."/>
            <person name="Humphray S.J."/>
            <person name="Jeong D.H."/>
            <person name="Jing Y."/>
            <person name="Jocker A."/>
            <person name="Kenton S.M."/>
            <person name="Kim D.J."/>
            <person name="Klee K."/>
            <person name="Lai H."/>
            <person name="Lang C."/>
            <person name="Lin S."/>
            <person name="Macmil S.L."/>
            <person name="Magdelenat G."/>
            <person name="Matthews L."/>
            <person name="McCorrison J."/>
            <person name="Monaghan E.L."/>
            <person name="Mun J.H."/>
            <person name="Najar F.Z."/>
            <person name="Nicholson C."/>
            <person name="Noirot C."/>
            <person name="O'Bleness M."/>
            <person name="Paule C.R."/>
            <person name="Poulain J."/>
            <person name="Prion F."/>
            <person name="Qin B."/>
            <person name="Qu C."/>
            <person name="Retzel E.F."/>
            <person name="Riddle C."/>
            <person name="Sallet E."/>
            <person name="Samain S."/>
            <person name="Samson N."/>
            <person name="Sanders I."/>
            <person name="Saurat O."/>
            <person name="Scarpelli C."/>
            <person name="Schiex T."/>
            <person name="Segurens B."/>
            <person name="Severin A.J."/>
            <person name="Sherrier D.J."/>
            <person name="Shi R."/>
            <person name="Sims S."/>
            <person name="Singer S.R."/>
            <person name="Sinharoy S."/>
            <person name="Sterck L."/>
            <person name="Viollet A."/>
            <person name="Wang B.B."/>
            <person name="Wang K."/>
            <person name="Wang M."/>
            <person name="Wang X."/>
            <person name="Warfsmann J."/>
            <person name="Weissenbach J."/>
            <person name="White D.D."/>
            <person name="White J.D."/>
            <person name="Wiley G.B."/>
            <person name="Wincker P."/>
            <person name="Xing Y."/>
            <person name="Yang L."/>
            <person name="Yao Z."/>
            <person name="Ying F."/>
            <person name="Zhai J."/>
            <person name="Zhou L."/>
            <person name="Zuber A."/>
            <person name="Denarie J."/>
            <person name="Dixon R.A."/>
            <person name="May G.D."/>
            <person name="Schwartz D.C."/>
            <person name="Rogers J."/>
            <person name="Quetier F."/>
            <person name="Town C.D."/>
            <person name="Roe B.A."/>
        </authorList>
    </citation>
    <scope>NUCLEOTIDE SEQUENCE [LARGE SCALE GENOMIC DNA]</scope>
    <source>
        <strain evidence="3">A17</strain>
        <strain evidence="5 6">cv. Jemalong A17</strain>
    </source>
</reference>
<reference evidence="5" key="3">
    <citation type="submission" date="2015-04" db="UniProtKB">
        <authorList>
            <consortium name="EnsemblPlants"/>
        </authorList>
    </citation>
    <scope>IDENTIFICATION</scope>
    <source>
        <strain evidence="5">cv. Jemalong A17</strain>
    </source>
</reference>
<dbReference type="GO" id="GO:0046872">
    <property type="term" value="F:metal ion binding"/>
    <property type="evidence" value="ECO:0007669"/>
    <property type="project" value="InterPro"/>
</dbReference>
<keyword evidence="6" id="KW-1185">Reference proteome</keyword>
<dbReference type="EMBL" id="CM001219">
    <property type="protein sequence ID" value="KEH33901.1"/>
    <property type="molecule type" value="Genomic_DNA"/>
</dbReference>
<sequence>MAKTLQFVYYMILCISLFLVAKNINAIHCNDVNDCPPDISNPFVRCESNRCIYSRLEPPFGC</sequence>
<protein>
    <submittedName>
        <fullName evidence="3">Nodule Cysteine-Rich (NCR) secreted peptide</fullName>
    </submittedName>
    <submittedName>
        <fullName evidence="4">Putative Late nodulin</fullName>
    </submittedName>
</protein>
<evidence type="ECO:0000313" key="3">
    <source>
        <dbReference type="EMBL" id="KEH33901.1"/>
    </source>
</evidence>
<dbReference type="Proteomes" id="UP000265566">
    <property type="component" value="Chromosome 3"/>
</dbReference>
<dbReference type="AlphaFoldDB" id="A0A072UWX6"/>
<name>A0A072UWX6_MEDTR</name>
<organism evidence="3 6">
    <name type="scientific">Medicago truncatula</name>
    <name type="common">Barrel medic</name>
    <name type="synonym">Medicago tribuloides</name>
    <dbReference type="NCBI Taxonomy" id="3880"/>
    <lineage>
        <taxon>Eukaryota</taxon>
        <taxon>Viridiplantae</taxon>
        <taxon>Streptophyta</taxon>
        <taxon>Embryophyta</taxon>
        <taxon>Tracheophyta</taxon>
        <taxon>Spermatophyta</taxon>
        <taxon>Magnoliopsida</taxon>
        <taxon>eudicotyledons</taxon>
        <taxon>Gunneridae</taxon>
        <taxon>Pentapetalae</taxon>
        <taxon>rosids</taxon>
        <taxon>fabids</taxon>
        <taxon>Fabales</taxon>
        <taxon>Fabaceae</taxon>
        <taxon>Papilionoideae</taxon>
        <taxon>50 kb inversion clade</taxon>
        <taxon>NPAAA clade</taxon>
        <taxon>Hologalegina</taxon>
        <taxon>IRL clade</taxon>
        <taxon>Trifolieae</taxon>
        <taxon>Medicago</taxon>
    </lineage>
</organism>
<feature type="signal peptide" evidence="1">
    <location>
        <begin position="1"/>
        <end position="26"/>
    </location>
</feature>
<dbReference type="EnsemblPlants" id="KEH33901">
    <property type="protein sequence ID" value="KEH33901"/>
    <property type="gene ID" value="MTR_3g053600"/>
</dbReference>
<evidence type="ECO:0000256" key="1">
    <source>
        <dbReference type="SAM" id="SignalP"/>
    </source>
</evidence>
<dbReference type="Proteomes" id="UP000002051">
    <property type="component" value="Chromosome 3"/>
</dbReference>